<evidence type="ECO:0000256" key="1">
    <source>
        <dbReference type="ARBA" id="ARBA00009437"/>
    </source>
</evidence>
<accession>A0A844CNY9</accession>
<comment type="caution">
    <text evidence="6">The sequence shown here is derived from an EMBL/GenBank/DDBJ whole genome shotgun (WGS) entry which is preliminary data.</text>
</comment>
<sequence length="303" mass="33203">MITLRQLRFLVALTEERHFSRAAESCNVTQPTLSSGLKELEDMLGVQLAERTKRSVLITPIGEEIAQRARQLLIAASDIEQLATERRSPNSGNIRLGAIPTIAPYLMPKALPLIHKAFPDLRVYLREELTELLLDGLATGRLDAALIAKPFDIGNLETLDLFEDGYLLATPRDYATAPIKVMHGADLEGSRLMLLERGHCLQRHALSAFPDHDIRQDDSFSATSLPTLISMVAEGLGITLLPRLAVDAGIAAQHDVDLFPLADACPRQVVLAWRPTSARAKVFRQIADLLIKSRKALGGPADA</sequence>
<dbReference type="EMBL" id="SZWE01000002">
    <property type="protein sequence ID" value="MRU16547.1"/>
    <property type="molecule type" value="Genomic_DNA"/>
</dbReference>
<evidence type="ECO:0000259" key="5">
    <source>
        <dbReference type="PROSITE" id="PS50931"/>
    </source>
</evidence>
<dbReference type="PANTHER" id="PTHR30346">
    <property type="entry name" value="TRANSCRIPTIONAL DUAL REGULATOR HCAR-RELATED"/>
    <property type="match status" value="1"/>
</dbReference>
<dbReference type="PRINTS" id="PR00039">
    <property type="entry name" value="HTHLYSR"/>
</dbReference>
<dbReference type="Gene3D" id="3.40.190.10">
    <property type="entry name" value="Periplasmic binding protein-like II"/>
    <property type="match status" value="2"/>
</dbReference>
<dbReference type="Gene3D" id="1.10.10.10">
    <property type="entry name" value="Winged helix-like DNA-binding domain superfamily/Winged helix DNA-binding domain"/>
    <property type="match status" value="1"/>
</dbReference>
<keyword evidence="3" id="KW-0238">DNA-binding</keyword>
<dbReference type="GO" id="GO:0032993">
    <property type="term" value="C:protein-DNA complex"/>
    <property type="evidence" value="ECO:0007669"/>
    <property type="project" value="TreeGrafter"/>
</dbReference>
<dbReference type="AlphaFoldDB" id="A0A844CNY9"/>
<gene>
    <name evidence="6" type="ORF">FDP25_13980</name>
</gene>
<reference evidence="6 7" key="1">
    <citation type="submission" date="2019-05" db="EMBL/GenBank/DDBJ databases">
        <title>Roseovarius bejariae sp. nov., a moderately halophylic bacterium isolated from a saline soil in Rambla Salada (Murcia).</title>
        <authorList>
            <person name="Castro D.J."/>
            <person name="Gomez-Altuve A."/>
            <person name="Reina J.C."/>
            <person name="Rodriguez M."/>
            <person name="Sampedro I."/>
            <person name="Llamas I."/>
            <person name="Martinez-Checa F."/>
        </authorList>
    </citation>
    <scope>NUCLEOTIDE SEQUENCE [LARGE SCALE GENOMIC DNA]</scope>
    <source>
        <strain evidence="6 7">A21</strain>
    </source>
</reference>
<dbReference type="Proteomes" id="UP000564704">
    <property type="component" value="Unassembled WGS sequence"/>
</dbReference>
<evidence type="ECO:0000256" key="4">
    <source>
        <dbReference type="ARBA" id="ARBA00023163"/>
    </source>
</evidence>
<dbReference type="SUPFAM" id="SSF46785">
    <property type="entry name" value="Winged helix' DNA-binding domain"/>
    <property type="match status" value="1"/>
</dbReference>
<dbReference type="GO" id="GO:0003677">
    <property type="term" value="F:DNA binding"/>
    <property type="evidence" value="ECO:0007669"/>
    <property type="project" value="UniProtKB-KW"/>
</dbReference>
<evidence type="ECO:0000313" key="7">
    <source>
        <dbReference type="Proteomes" id="UP000564704"/>
    </source>
</evidence>
<dbReference type="OrthoDB" id="9775392at2"/>
<dbReference type="PROSITE" id="PS50931">
    <property type="entry name" value="HTH_LYSR"/>
    <property type="match status" value="1"/>
</dbReference>
<dbReference type="GO" id="GO:0003700">
    <property type="term" value="F:DNA-binding transcription factor activity"/>
    <property type="evidence" value="ECO:0007669"/>
    <property type="project" value="InterPro"/>
</dbReference>
<keyword evidence="7" id="KW-1185">Reference proteome</keyword>
<evidence type="ECO:0000256" key="2">
    <source>
        <dbReference type="ARBA" id="ARBA00023015"/>
    </source>
</evidence>
<dbReference type="InterPro" id="IPR000847">
    <property type="entry name" value="LysR_HTH_N"/>
</dbReference>
<keyword evidence="2" id="KW-0805">Transcription regulation</keyword>
<name>A0A844CNY9_9RHOB</name>
<dbReference type="CDD" id="cd08411">
    <property type="entry name" value="PBP2_OxyR"/>
    <property type="match status" value="1"/>
</dbReference>
<dbReference type="Pfam" id="PF03466">
    <property type="entry name" value="LysR_substrate"/>
    <property type="match status" value="1"/>
</dbReference>
<keyword evidence="4" id="KW-0804">Transcription</keyword>
<dbReference type="RefSeq" id="WP_154153597.1">
    <property type="nucleotide sequence ID" value="NZ_SZWE01000002.1"/>
</dbReference>
<evidence type="ECO:0000313" key="6">
    <source>
        <dbReference type="EMBL" id="MRU16547.1"/>
    </source>
</evidence>
<dbReference type="InterPro" id="IPR036388">
    <property type="entry name" value="WH-like_DNA-bd_sf"/>
</dbReference>
<dbReference type="InterPro" id="IPR036390">
    <property type="entry name" value="WH_DNA-bd_sf"/>
</dbReference>
<comment type="similarity">
    <text evidence="1">Belongs to the LysR transcriptional regulatory family.</text>
</comment>
<dbReference type="SUPFAM" id="SSF53850">
    <property type="entry name" value="Periplasmic binding protein-like II"/>
    <property type="match status" value="1"/>
</dbReference>
<organism evidence="6 7">
    <name type="scientific">Roseovarius bejariae</name>
    <dbReference type="NCBI Taxonomy" id="2576383"/>
    <lineage>
        <taxon>Bacteria</taxon>
        <taxon>Pseudomonadati</taxon>
        <taxon>Pseudomonadota</taxon>
        <taxon>Alphaproteobacteria</taxon>
        <taxon>Rhodobacterales</taxon>
        <taxon>Roseobacteraceae</taxon>
        <taxon>Roseovarius</taxon>
    </lineage>
</organism>
<protein>
    <submittedName>
        <fullName evidence="6">Hydrogen peroxide-inducible genes activator</fullName>
    </submittedName>
</protein>
<feature type="domain" description="HTH lysR-type" evidence="5">
    <location>
        <begin position="2"/>
        <end position="59"/>
    </location>
</feature>
<dbReference type="FunFam" id="1.10.10.10:FF:000001">
    <property type="entry name" value="LysR family transcriptional regulator"/>
    <property type="match status" value="1"/>
</dbReference>
<dbReference type="InterPro" id="IPR005119">
    <property type="entry name" value="LysR_subst-bd"/>
</dbReference>
<dbReference type="PANTHER" id="PTHR30346:SF10">
    <property type="entry name" value="TRANSCRIPTIONAL REGULATOR OF OXIDATIVE STRESS OXYR"/>
    <property type="match status" value="1"/>
</dbReference>
<proteinExistence type="inferred from homology"/>
<evidence type="ECO:0000256" key="3">
    <source>
        <dbReference type="ARBA" id="ARBA00023125"/>
    </source>
</evidence>
<dbReference type="Pfam" id="PF00126">
    <property type="entry name" value="HTH_1"/>
    <property type="match status" value="1"/>
</dbReference>